<dbReference type="Proteomes" id="UP001501637">
    <property type="component" value="Unassembled WGS sequence"/>
</dbReference>
<dbReference type="EMBL" id="BAAAUG010000022">
    <property type="protein sequence ID" value="GAA3091541.1"/>
    <property type="molecule type" value="Genomic_DNA"/>
</dbReference>
<dbReference type="InterPro" id="IPR029058">
    <property type="entry name" value="AB_hydrolase_fold"/>
</dbReference>
<dbReference type="RefSeq" id="WP_344519588.1">
    <property type="nucleotide sequence ID" value="NZ_BAAAUG010000022.1"/>
</dbReference>
<organism evidence="1 2">
    <name type="scientific">Streptomyces rectiviolaceus</name>
    <dbReference type="NCBI Taxonomy" id="332591"/>
    <lineage>
        <taxon>Bacteria</taxon>
        <taxon>Bacillati</taxon>
        <taxon>Actinomycetota</taxon>
        <taxon>Actinomycetes</taxon>
        <taxon>Kitasatosporales</taxon>
        <taxon>Streptomycetaceae</taxon>
        <taxon>Streptomyces</taxon>
    </lineage>
</organism>
<comment type="caution">
    <text evidence="1">The sequence shown here is derived from an EMBL/GenBank/DDBJ whole genome shotgun (WGS) entry which is preliminary data.</text>
</comment>
<dbReference type="Gene3D" id="3.40.50.1820">
    <property type="entry name" value="alpha/beta hydrolase"/>
    <property type="match status" value="1"/>
</dbReference>
<dbReference type="SUPFAM" id="SSF53474">
    <property type="entry name" value="alpha/beta-Hydrolases"/>
    <property type="match status" value="1"/>
</dbReference>
<evidence type="ECO:0000313" key="2">
    <source>
        <dbReference type="Proteomes" id="UP001501637"/>
    </source>
</evidence>
<sequence>MPSHDPAGTVAESGSPNAPALVLIHGYAAPTAWWNPLVLLLAKTHDGVIDAEPC</sequence>
<keyword evidence="2" id="KW-1185">Reference proteome</keyword>
<proteinExistence type="predicted"/>
<gene>
    <name evidence="1" type="ORF">GCM10010449_14110</name>
</gene>
<name>A0ABP6MDL1_9ACTN</name>
<accession>A0ABP6MDL1</accession>
<reference evidence="2" key="1">
    <citation type="journal article" date="2019" name="Int. J. Syst. Evol. Microbiol.">
        <title>The Global Catalogue of Microorganisms (GCM) 10K type strain sequencing project: providing services to taxonomists for standard genome sequencing and annotation.</title>
        <authorList>
            <consortium name="The Broad Institute Genomics Platform"/>
            <consortium name="The Broad Institute Genome Sequencing Center for Infectious Disease"/>
            <person name="Wu L."/>
            <person name="Ma J."/>
        </authorList>
    </citation>
    <scope>NUCLEOTIDE SEQUENCE [LARGE SCALE GENOMIC DNA]</scope>
    <source>
        <strain evidence="2">JCM 9092</strain>
    </source>
</reference>
<evidence type="ECO:0000313" key="1">
    <source>
        <dbReference type="EMBL" id="GAA3091541.1"/>
    </source>
</evidence>
<protein>
    <recommendedName>
        <fullName evidence="3">Alpha/beta hydrolase</fullName>
    </recommendedName>
</protein>
<evidence type="ECO:0008006" key="3">
    <source>
        <dbReference type="Google" id="ProtNLM"/>
    </source>
</evidence>